<dbReference type="EMBL" id="QGKW02000007">
    <property type="protein sequence ID" value="KAF2618145.1"/>
    <property type="molecule type" value="Genomic_DNA"/>
</dbReference>
<evidence type="ECO:0000313" key="1">
    <source>
        <dbReference type="EMBL" id="KAF2618145.1"/>
    </source>
</evidence>
<dbReference type="Proteomes" id="UP000712281">
    <property type="component" value="Unassembled WGS sequence"/>
</dbReference>
<comment type="caution">
    <text evidence="1">The sequence shown here is derived from an EMBL/GenBank/DDBJ whole genome shotgun (WGS) entry which is preliminary data.</text>
</comment>
<accession>A0A8S9ME23</accession>
<sequence length="84" mass="9070">MLHSGNPGGAHGFVFFTKLGPPRPAGDGFEQERLTITGQSSKLSSTKMKVLLSIYPPTSPRLSARRLVLRLTEMARSGDGDLDD</sequence>
<reference evidence="1" key="1">
    <citation type="submission" date="2019-12" db="EMBL/GenBank/DDBJ databases">
        <title>Genome sequencing and annotation of Brassica cretica.</title>
        <authorList>
            <person name="Studholme D.J."/>
            <person name="Sarris P.F."/>
        </authorList>
    </citation>
    <scope>NUCLEOTIDE SEQUENCE</scope>
    <source>
        <strain evidence="1">PFS-001/15</strain>
        <tissue evidence="1">Leaf</tissue>
    </source>
</reference>
<name>A0A8S9ME23_BRACR</name>
<gene>
    <name evidence="1" type="ORF">F2Q68_00038567</name>
</gene>
<organism evidence="1 2">
    <name type="scientific">Brassica cretica</name>
    <name type="common">Mustard</name>
    <dbReference type="NCBI Taxonomy" id="69181"/>
    <lineage>
        <taxon>Eukaryota</taxon>
        <taxon>Viridiplantae</taxon>
        <taxon>Streptophyta</taxon>
        <taxon>Embryophyta</taxon>
        <taxon>Tracheophyta</taxon>
        <taxon>Spermatophyta</taxon>
        <taxon>Magnoliopsida</taxon>
        <taxon>eudicotyledons</taxon>
        <taxon>Gunneridae</taxon>
        <taxon>Pentapetalae</taxon>
        <taxon>rosids</taxon>
        <taxon>malvids</taxon>
        <taxon>Brassicales</taxon>
        <taxon>Brassicaceae</taxon>
        <taxon>Brassiceae</taxon>
        <taxon>Brassica</taxon>
    </lineage>
</organism>
<evidence type="ECO:0000313" key="2">
    <source>
        <dbReference type="Proteomes" id="UP000712281"/>
    </source>
</evidence>
<protein>
    <submittedName>
        <fullName evidence="1">Uncharacterized protein</fullName>
    </submittedName>
</protein>
<proteinExistence type="predicted"/>
<dbReference type="AlphaFoldDB" id="A0A8S9ME23"/>